<keyword evidence="2" id="KW-1185">Reference proteome</keyword>
<dbReference type="EMBL" id="WHUW01000014">
    <property type="protein sequence ID" value="KAF8439494.1"/>
    <property type="molecule type" value="Genomic_DNA"/>
</dbReference>
<reference evidence="1" key="2">
    <citation type="journal article" date="2020" name="Nat. Commun.">
        <title>Large-scale genome sequencing of mycorrhizal fungi provides insights into the early evolution of symbiotic traits.</title>
        <authorList>
            <person name="Miyauchi S."/>
            <person name="Kiss E."/>
            <person name="Kuo A."/>
            <person name="Drula E."/>
            <person name="Kohler A."/>
            <person name="Sanchez-Garcia M."/>
            <person name="Morin E."/>
            <person name="Andreopoulos B."/>
            <person name="Barry K.W."/>
            <person name="Bonito G."/>
            <person name="Buee M."/>
            <person name="Carver A."/>
            <person name="Chen C."/>
            <person name="Cichocki N."/>
            <person name="Clum A."/>
            <person name="Culley D."/>
            <person name="Crous P.W."/>
            <person name="Fauchery L."/>
            <person name="Girlanda M."/>
            <person name="Hayes R.D."/>
            <person name="Keri Z."/>
            <person name="LaButti K."/>
            <person name="Lipzen A."/>
            <person name="Lombard V."/>
            <person name="Magnuson J."/>
            <person name="Maillard F."/>
            <person name="Murat C."/>
            <person name="Nolan M."/>
            <person name="Ohm R.A."/>
            <person name="Pangilinan J."/>
            <person name="Pereira M.F."/>
            <person name="Perotto S."/>
            <person name="Peter M."/>
            <person name="Pfister S."/>
            <person name="Riley R."/>
            <person name="Sitrit Y."/>
            <person name="Stielow J.B."/>
            <person name="Szollosi G."/>
            <person name="Zifcakova L."/>
            <person name="Stursova M."/>
            <person name="Spatafora J.W."/>
            <person name="Tedersoo L."/>
            <person name="Vaario L.M."/>
            <person name="Yamada A."/>
            <person name="Yan M."/>
            <person name="Wang P."/>
            <person name="Xu J."/>
            <person name="Bruns T."/>
            <person name="Baldrian P."/>
            <person name="Vilgalys R."/>
            <person name="Dunand C."/>
            <person name="Henrissat B."/>
            <person name="Grigoriev I.V."/>
            <person name="Hibbett D."/>
            <person name="Nagy L.G."/>
            <person name="Martin F.M."/>
        </authorList>
    </citation>
    <scope>NUCLEOTIDE SEQUENCE</scope>
    <source>
        <strain evidence="1">BED1</strain>
    </source>
</reference>
<accession>A0AAD4BTY6</accession>
<gene>
    <name evidence="1" type="ORF">L210DRAFT_934456</name>
</gene>
<organism evidence="1 2">
    <name type="scientific">Boletus edulis BED1</name>
    <dbReference type="NCBI Taxonomy" id="1328754"/>
    <lineage>
        <taxon>Eukaryota</taxon>
        <taxon>Fungi</taxon>
        <taxon>Dikarya</taxon>
        <taxon>Basidiomycota</taxon>
        <taxon>Agaricomycotina</taxon>
        <taxon>Agaricomycetes</taxon>
        <taxon>Agaricomycetidae</taxon>
        <taxon>Boletales</taxon>
        <taxon>Boletineae</taxon>
        <taxon>Boletaceae</taxon>
        <taxon>Boletoideae</taxon>
        <taxon>Boletus</taxon>
    </lineage>
</organism>
<dbReference type="Proteomes" id="UP001194468">
    <property type="component" value="Unassembled WGS sequence"/>
</dbReference>
<comment type="caution">
    <text evidence="1">The sequence shown here is derived from an EMBL/GenBank/DDBJ whole genome shotgun (WGS) entry which is preliminary data.</text>
</comment>
<evidence type="ECO:0000313" key="2">
    <source>
        <dbReference type="Proteomes" id="UP001194468"/>
    </source>
</evidence>
<reference evidence="1" key="1">
    <citation type="submission" date="2019-10" db="EMBL/GenBank/DDBJ databases">
        <authorList>
            <consortium name="DOE Joint Genome Institute"/>
            <person name="Kuo A."/>
            <person name="Miyauchi S."/>
            <person name="Kiss E."/>
            <person name="Drula E."/>
            <person name="Kohler A."/>
            <person name="Sanchez-Garcia M."/>
            <person name="Andreopoulos B."/>
            <person name="Barry K.W."/>
            <person name="Bonito G."/>
            <person name="Buee M."/>
            <person name="Carver A."/>
            <person name="Chen C."/>
            <person name="Cichocki N."/>
            <person name="Clum A."/>
            <person name="Culley D."/>
            <person name="Crous P.W."/>
            <person name="Fauchery L."/>
            <person name="Girlanda M."/>
            <person name="Hayes R."/>
            <person name="Keri Z."/>
            <person name="LaButti K."/>
            <person name="Lipzen A."/>
            <person name="Lombard V."/>
            <person name="Magnuson J."/>
            <person name="Maillard F."/>
            <person name="Morin E."/>
            <person name="Murat C."/>
            <person name="Nolan M."/>
            <person name="Ohm R."/>
            <person name="Pangilinan J."/>
            <person name="Pereira M."/>
            <person name="Perotto S."/>
            <person name="Peter M."/>
            <person name="Riley R."/>
            <person name="Sitrit Y."/>
            <person name="Stielow B."/>
            <person name="Szollosi G."/>
            <person name="Zifcakova L."/>
            <person name="Stursova M."/>
            <person name="Spatafora J.W."/>
            <person name="Tedersoo L."/>
            <person name="Vaario L.-M."/>
            <person name="Yamada A."/>
            <person name="Yan M."/>
            <person name="Wang P."/>
            <person name="Xu J."/>
            <person name="Bruns T."/>
            <person name="Baldrian P."/>
            <person name="Vilgalys R."/>
            <person name="Henrissat B."/>
            <person name="Grigoriev I.V."/>
            <person name="Hibbett D."/>
            <person name="Nagy L.G."/>
            <person name="Martin F.M."/>
        </authorList>
    </citation>
    <scope>NUCLEOTIDE SEQUENCE</scope>
    <source>
        <strain evidence="1">BED1</strain>
    </source>
</reference>
<sequence>MGVGAPTDHMSTSSLFRTWQCTSSYPYGTIATSFHHRSSLPSSRVAINKQTQMVALLDILKVLSNKPHIASTDVNLRQASAMMSTDMQCNQMSDKNTCIRFALPDHLKWRRSKLDNKVEEVLHQPTVVKKNVYACCATMISSMHYWWLHSSNSTTASLSLVGHSELYQHLCCIPQTFIMPRFTGIASQLQTQCDLVLTP</sequence>
<name>A0AAD4BTY6_BOLED</name>
<protein>
    <submittedName>
        <fullName evidence="1">Uncharacterized protein</fullName>
    </submittedName>
</protein>
<evidence type="ECO:0000313" key="1">
    <source>
        <dbReference type="EMBL" id="KAF8439494.1"/>
    </source>
</evidence>
<proteinExistence type="predicted"/>
<dbReference type="AlphaFoldDB" id="A0AAD4BTY6"/>